<feature type="domain" description="eCIS core" evidence="2">
    <location>
        <begin position="104"/>
        <end position="178"/>
    </location>
</feature>
<reference evidence="4" key="1">
    <citation type="submission" date="2016-10" db="EMBL/GenBank/DDBJ databases">
        <authorList>
            <person name="Varghese N."/>
            <person name="Submissions S."/>
        </authorList>
    </citation>
    <scope>NUCLEOTIDE SEQUENCE [LARGE SCALE GENOMIC DNA]</scope>
    <source>
        <strain evidence="4">DSM 44209</strain>
    </source>
</reference>
<keyword evidence="4" id="KW-1185">Reference proteome</keyword>
<accession>A0A1H9YZZ2</accession>
<evidence type="ECO:0000259" key="2">
    <source>
        <dbReference type="Pfam" id="PF13699"/>
    </source>
</evidence>
<name>A0A1H9YZZ2_9ACTN</name>
<dbReference type="Proteomes" id="UP000198507">
    <property type="component" value="Unassembled WGS sequence"/>
</dbReference>
<gene>
    <name evidence="3" type="ORF">SAMN04488546_0359</name>
</gene>
<feature type="compositionally biased region" description="Low complexity" evidence="1">
    <location>
        <begin position="192"/>
        <end position="208"/>
    </location>
</feature>
<evidence type="ECO:0000313" key="4">
    <source>
        <dbReference type="Proteomes" id="UP000198507"/>
    </source>
</evidence>
<dbReference type="InterPro" id="IPR025295">
    <property type="entry name" value="eCIS_core_dom"/>
</dbReference>
<proteinExistence type="predicted"/>
<dbReference type="Pfam" id="PF13699">
    <property type="entry name" value="eCIS_core"/>
    <property type="match status" value="1"/>
</dbReference>
<dbReference type="AlphaFoldDB" id="A0A1H9YZZ2"/>
<protein>
    <recommendedName>
        <fullName evidence="2">eCIS core domain-containing protein</fullName>
    </recommendedName>
</protein>
<feature type="region of interest" description="Disordered" evidence="1">
    <location>
        <begin position="368"/>
        <end position="432"/>
    </location>
</feature>
<evidence type="ECO:0000313" key="3">
    <source>
        <dbReference type="EMBL" id="SES74766.1"/>
    </source>
</evidence>
<evidence type="ECO:0000256" key="1">
    <source>
        <dbReference type="SAM" id="MobiDB-lite"/>
    </source>
</evidence>
<dbReference type="OrthoDB" id="9153660at2"/>
<sequence>MGSCRAEPSPLSGARAPAPSGPVQGSGRPAAGAGPMQAPAPPHRCVAVQDVPTSSLHIAADGPQDAQATLLASGGTWSSIPAPIPSAEAPPVVEEALRSSSQQLDPQHREAWETRFGADFSTVRLHVGESARRSLDAVRALAFSVGEDVVTGDLSLGTSGGSRVLGHELAHVVQQRAGGVPMVMRHPDDRQAGSPGSATGPPSPLGASEATRSRLEQIIRTGGPLPGGTRVIGAAIVEVEGYAGPRELRAVSSSQTDDLGHGAAVPHAQTPTDRTLSAARSIGGASVRREFPFSHINDAEIKLFEEISRHMPPNARGRISFLTMRSRLNGTVLEPIPACSSCTNATFQVAGTFRGVEVASYAAVHPTGSADLRPSSTAPGTGQAPPAPGRTQSRPGPPAPARTSPPQSGAGVRAEVGTPDMRGTTVSGPSPRGTAALQGAALALSGVNFVLNVINDDIQRERVQQALGQLEPDIRRRRQRNPELGILVIIHFRQVQGPPESAIQPGPEFRFIDTGTGRTRDEAFEDWRSTPAIREALPLNVREFKQEVWLPPSVTPSVRSIRAPWPRAALATFREGTAQLQDVEWGGVTGFDDEGSSPLDVPEGLRPRFLVLQVPRTLTFFNGSVPVKVDIPIRTVPAAAGGSIPVVDLDPWVPFANVRAACVFPADDATQDLFGTARATKDNLNQLGIYPNFSRARWVRPEHVRVLPKA</sequence>
<organism evidence="3 4">
    <name type="scientific">Geodermatophilus poikilotrophus</name>
    <dbReference type="NCBI Taxonomy" id="1333667"/>
    <lineage>
        <taxon>Bacteria</taxon>
        <taxon>Bacillati</taxon>
        <taxon>Actinomycetota</taxon>
        <taxon>Actinomycetes</taxon>
        <taxon>Geodermatophilales</taxon>
        <taxon>Geodermatophilaceae</taxon>
        <taxon>Geodermatophilus</taxon>
    </lineage>
</organism>
<feature type="compositionally biased region" description="Low complexity" evidence="1">
    <location>
        <begin position="377"/>
        <end position="394"/>
    </location>
</feature>
<feature type="region of interest" description="Disordered" evidence="1">
    <location>
        <begin position="184"/>
        <end position="211"/>
    </location>
</feature>
<feature type="region of interest" description="Disordered" evidence="1">
    <location>
        <begin position="1"/>
        <end position="45"/>
    </location>
</feature>
<dbReference type="EMBL" id="FOIE01000001">
    <property type="protein sequence ID" value="SES74766.1"/>
    <property type="molecule type" value="Genomic_DNA"/>
</dbReference>